<evidence type="ECO:0000313" key="12">
    <source>
        <dbReference type="Proteomes" id="UP001175271"/>
    </source>
</evidence>
<name>A0AA39LNU7_9BILA</name>
<evidence type="ECO:0000256" key="8">
    <source>
        <dbReference type="SAM" id="Coils"/>
    </source>
</evidence>
<keyword evidence="4 6" id="KW-0863">Zinc-finger</keyword>
<dbReference type="PRINTS" id="PR00320">
    <property type="entry name" value="GPROTEINBRPT"/>
</dbReference>
<keyword evidence="8" id="KW-0175">Coiled coil</keyword>
<dbReference type="CDD" id="cd16504">
    <property type="entry name" value="RING-HC_COP1"/>
    <property type="match status" value="1"/>
</dbReference>
<feature type="repeat" description="WD" evidence="7">
    <location>
        <begin position="674"/>
        <end position="712"/>
    </location>
</feature>
<dbReference type="InterPro" id="IPR003613">
    <property type="entry name" value="Ubox_domain"/>
</dbReference>
<dbReference type="EMBL" id="JAUCMV010000004">
    <property type="protein sequence ID" value="KAK0404626.1"/>
    <property type="molecule type" value="Genomic_DNA"/>
</dbReference>
<dbReference type="InterPro" id="IPR013083">
    <property type="entry name" value="Znf_RING/FYVE/PHD"/>
</dbReference>
<evidence type="ECO:0000256" key="2">
    <source>
        <dbReference type="ARBA" id="ARBA00022723"/>
    </source>
</evidence>
<feature type="repeat" description="WD" evidence="7">
    <location>
        <begin position="799"/>
        <end position="839"/>
    </location>
</feature>
<dbReference type="PROSITE" id="PS00678">
    <property type="entry name" value="WD_REPEATS_1"/>
    <property type="match status" value="2"/>
</dbReference>
<dbReference type="PROSITE" id="PS50089">
    <property type="entry name" value="ZF_RING_2"/>
    <property type="match status" value="1"/>
</dbReference>
<keyword evidence="3" id="KW-0677">Repeat</keyword>
<evidence type="ECO:0000313" key="11">
    <source>
        <dbReference type="EMBL" id="KAK0404626.1"/>
    </source>
</evidence>
<dbReference type="InterPro" id="IPR001841">
    <property type="entry name" value="Znf_RING"/>
</dbReference>
<evidence type="ECO:0000256" key="1">
    <source>
        <dbReference type="ARBA" id="ARBA00022574"/>
    </source>
</evidence>
<feature type="region of interest" description="Disordered" evidence="9">
    <location>
        <begin position="1"/>
        <end position="26"/>
    </location>
</feature>
<dbReference type="GO" id="GO:0061630">
    <property type="term" value="F:ubiquitin protein ligase activity"/>
    <property type="evidence" value="ECO:0007669"/>
    <property type="project" value="InterPro"/>
</dbReference>
<feature type="domain" description="RING-type" evidence="10">
    <location>
        <begin position="338"/>
        <end position="377"/>
    </location>
</feature>
<feature type="compositionally biased region" description="Basic and acidic residues" evidence="9">
    <location>
        <begin position="1"/>
        <end position="17"/>
    </location>
</feature>
<dbReference type="InterPro" id="IPR042755">
    <property type="entry name" value="COP1"/>
</dbReference>
<proteinExistence type="predicted"/>
<dbReference type="Gene3D" id="2.130.10.10">
    <property type="entry name" value="YVTN repeat-like/Quinoprotein amine dehydrogenase"/>
    <property type="match status" value="1"/>
</dbReference>
<dbReference type="Pfam" id="PF00400">
    <property type="entry name" value="WD40"/>
    <property type="match status" value="5"/>
</dbReference>
<dbReference type="GO" id="GO:0016567">
    <property type="term" value="P:protein ubiquitination"/>
    <property type="evidence" value="ECO:0007669"/>
    <property type="project" value="InterPro"/>
</dbReference>
<gene>
    <name evidence="11" type="ORF">QR680_017545</name>
</gene>
<evidence type="ECO:0000256" key="9">
    <source>
        <dbReference type="SAM" id="MobiDB-lite"/>
    </source>
</evidence>
<dbReference type="InterPro" id="IPR001680">
    <property type="entry name" value="WD40_rpt"/>
</dbReference>
<dbReference type="SMART" id="SM00320">
    <property type="entry name" value="WD40"/>
    <property type="match status" value="7"/>
</dbReference>
<dbReference type="AlphaFoldDB" id="A0AA39LNU7"/>
<feature type="coiled-coil region" evidence="8">
    <location>
        <begin position="437"/>
        <end position="491"/>
    </location>
</feature>
<dbReference type="SUPFAM" id="SSF57850">
    <property type="entry name" value="RING/U-box"/>
    <property type="match status" value="1"/>
</dbReference>
<keyword evidence="2" id="KW-0479">Metal-binding</keyword>
<dbReference type="PROSITE" id="PS50294">
    <property type="entry name" value="WD_REPEATS_REGION"/>
    <property type="match status" value="2"/>
</dbReference>
<evidence type="ECO:0000256" key="6">
    <source>
        <dbReference type="PROSITE-ProRule" id="PRU00175"/>
    </source>
</evidence>
<dbReference type="PROSITE" id="PS50082">
    <property type="entry name" value="WD_REPEATS_2"/>
    <property type="match status" value="3"/>
</dbReference>
<evidence type="ECO:0000256" key="5">
    <source>
        <dbReference type="ARBA" id="ARBA00022833"/>
    </source>
</evidence>
<dbReference type="CDD" id="cd00200">
    <property type="entry name" value="WD40"/>
    <property type="match status" value="1"/>
</dbReference>
<keyword evidence="12" id="KW-1185">Reference proteome</keyword>
<dbReference type="PANTHER" id="PTHR44080:SF1">
    <property type="entry name" value="E3 UBIQUITIN-PROTEIN LIGASE COP1"/>
    <property type="match status" value="1"/>
</dbReference>
<reference evidence="11" key="1">
    <citation type="submission" date="2023-06" db="EMBL/GenBank/DDBJ databases">
        <title>Genomic analysis of the entomopathogenic nematode Steinernema hermaphroditum.</title>
        <authorList>
            <person name="Schwarz E.M."/>
            <person name="Heppert J.K."/>
            <person name="Baniya A."/>
            <person name="Schwartz H.T."/>
            <person name="Tan C.-H."/>
            <person name="Antoshechkin I."/>
            <person name="Sternberg P.W."/>
            <person name="Goodrich-Blair H."/>
            <person name="Dillman A.R."/>
        </authorList>
    </citation>
    <scope>NUCLEOTIDE SEQUENCE</scope>
    <source>
        <strain evidence="11">PS9179</strain>
        <tissue evidence="11">Whole animal</tissue>
    </source>
</reference>
<protein>
    <recommendedName>
        <fullName evidence="10">RING-type domain-containing protein</fullName>
    </recommendedName>
</protein>
<sequence length="938" mass="103665">MGAHVAEDENRSEEASRTKRRRGSAFGADTGVLGERRIAVLRHDTRRLGEHLRNGLYSVADGNVASSPPSKVSWAEQCSARWHQLSGALLNAPCRRRCANIRNRASLEAPEQPDKTFAFFCAVSFILFVLLAFCSTPPAPSEPPSPDYESLEVAVASVRHRILQIFHIVWRQHTAGALIRIAATRSPRISPDRVAEDGDRTSVFGDGERSERQVQRAPDALCAEVPLPTIDRRFASLFVACGRGVAESSIEGSSTRSASTPPHFARGTSGAPCLFCGLNAFPAGHAVLACASGPGLTMAEKRPSRKRQMVNEVFPGTSLPSVSRPVSRGSCSDKAFNCPICVQLFREPYSTACGHTFCRSCITEHINGAQNPKCPLCGFQLDPGTATLFPNHVVSTMTDKYLNDRRRKIVADVSAGDRQKFDLLCDQIMAVTELSSMEELSEVVTQRKQEMQQSNEQRKNLLMNEFLHEMIRRRESNLESIKLELEILRADERKISGMLEKEKYYYRTVPDAAASTSEVAPEVSSEDALAAASATAKVPNVDSEFEKYRIRMRRHFDGLQDAYIATRINPGAAESGPSAPTAPRTVSSCAADVDDFTEVLRGVSQYGEIRKLASLNYNVEAAPMLSIVSSIEFDKDGEYFVVAGVTKKIKVYDYKAVIDNKCGFHYPMTQLQCSSKISNVSWNPYTKNLLASSDYDGTVQLWDTYSAQKLRSFREHEKRCWTVQFNNVDPHLMASGSDDSKVKLWNVSTERSVATIDARVNVCCVYFSPTSRYNLVFGCADHCVHLYDIRHPTKAVNVFRGHRKAVSYVKYCNEREVVSASTDSNLRVWDVNSGKCLRTMKGHTNEKNFVGLATDGNHIVCGSENNQLYLYYKGLSAPLMNYDFATSEGADTGEFSPMPPTEVAAGTSDFVSAVCWKKNSNVIVAANSQGTTQILELV</sequence>
<dbReference type="InterPro" id="IPR017907">
    <property type="entry name" value="Znf_RING_CS"/>
</dbReference>
<feature type="repeat" description="WD" evidence="7">
    <location>
        <begin position="713"/>
        <end position="755"/>
    </location>
</feature>
<dbReference type="GO" id="GO:0008270">
    <property type="term" value="F:zinc ion binding"/>
    <property type="evidence" value="ECO:0007669"/>
    <property type="project" value="UniProtKB-KW"/>
</dbReference>
<evidence type="ECO:0000256" key="4">
    <source>
        <dbReference type="ARBA" id="ARBA00022771"/>
    </source>
</evidence>
<comment type="caution">
    <text evidence="11">The sequence shown here is derived from an EMBL/GenBank/DDBJ whole genome shotgun (WGS) entry which is preliminary data.</text>
</comment>
<evidence type="ECO:0000256" key="3">
    <source>
        <dbReference type="ARBA" id="ARBA00022737"/>
    </source>
</evidence>
<dbReference type="InterPro" id="IPR019775">
    <property type="entry name" value="WD40_repeat_CS"/>
</dbReference>
<evidence type="ECO:0000256" key="7">
    <source>
        <dbReference type="PROSITE-ProRule" id="PRU00221"/>
    </source>
</evidence>
<evidence type="ECO:0000259" key="10">
    <source>
        <dbReference type="PROSITE" id="PS50089"/>
    </source>
</evidence>
<dbReference type="InterPro" id="IPR018957">
    <property type="entry name" value="Znf_C3HC4_RING-type"/>
</dbReference>
<dbReference type="InterPro" id="IPR015943">
    <property type="entry name" value="WD40/YVTN_repeat-like_dom_sf"/>
</dbReference>
<dbReference type="GO" id="GO:0043161">
    <property type="term" value="P:proteasome-mediated ubiquitin-dependent protein catabolic process"/>
    <property type="evidence" value="ECO:0007669"/>
    <property type="project" value="TreeGrafter"/>
</dbReference>
<organism evidence="11 12">
    <name type="scientific">Steinernema hermaphroditum</name>
    <dbReference type="NCBI Taxonomy" id="289476"/>
    <lineage>
        <taxon>Eukaryota</taxon>
        <taxon>Metazoa</taxon>
        <taxon>Ecdysozoa</taxon>
        <taxon>Nematoda</taxon>
        <taxon>Chromadorea</taxon>
        <taxon>Rhabditida</taxon>
        <taxon>Tylenchina</taxon>
        <taxon>Panagrolaimomorpha</taxon>
        <taxon>Strongyloidoidea</taxon>
        <taxon>Steinernematidae</taxon>
        <taxon>Steinernema</taxon>
    </lineage>
</organism>
<dbReference type="SUPFAM" id="SSF50978">
    <property type="entry name" value="WD40 repeat-like"/>
    <property type="match status" value="1"/>
</dbReference>
<dbReference type="Gene3D" id="3.30.40.10">
    <property type="entry name" value="Zinc/RING finger domain, C3HC4 (zinc finger)"/>
    <property type="match status" value="1"/>
</dbReference>
<dbReference type="InterPro" id="IPR020472">
    <property type="entry name" value="WD40_PAC1"/>
</dbReference>
<accession>A0AA39LNU7</accession>
<dbReference type="SMART" id="SM00184">
    <property type="entry name" value="RING"/>
    <property type="match status" value="1"/>
</dbReference>
<dbReference type="Pfam" id="PF00097">
    <property type="entry name" value="zf-C3HC4"/>
    <property type="match status" value="1"/>
</dbReference>
<dbReference type="InterPro" id="IPR036322">
    <property type="entry name" value="WD40_repeat_dom_sf"/>
</dbReference>
<keyword evidence="1 7" id="KW-0853">WD repeat</keyword>
<feature type="region of interest" description="Disordered" evidence="9">
    <location>
        <begin position="190"/>
        <end position="210"/>
    </location>
</feature>
<dbReference type="PROSITE" id="PS00518">
    <property type="entry name" value="ZF_RING_1"/>
    <property type="match status" value="1"/>
</dbReference>
<dbReference type="PANTHER" id="PTHR44080">
    <property type="entry name" value="E3 UBIQUITIN-PROTEIN LIGASE COP1"/>
    <property type="match status" value="1"/>
</dbReference>
<keyword evidence="5" id="KW-0862">Zinc</keyword>
<dbReference type="SMART" id="SM00504">
    <property type="entry name" value="Ubox"/>
    <property type="match status" value="1"/>
</dbReference>
<dbReference type="Proteomes" id="UP001175271">
    <property type="component" value="Unassembled WGS sequence"/>
</dbReference>